<feature type="domain" description="Tetratricopeptide repeat protein 21A/21B C-terminal ARM" evidence="3">
    <location>
        <begin position="226"/>
        <end position="341"/>
    </location>
</feature>
<dbReference type="OrthoDB" id="9803982at2"/>
<evidence type="ECO:0000256" key="2">
    <source>
        <dbReference type="SAM" id="Coils"/>
    </source>
</evidence>
<dbReference type="PANTHER" id="PTHR12558">
    <property type="entry name" value="CELL DIVISION CYCLE 16,23,27"/>
    <property type="match status" value="1"/>
</dbReference>
<evidence type="ECO:0000256" key="1">
    <source>
        <dbReference type="PROSITE-ProRule" id="PRU00339"/>
    </source>
</evidence>
<proteinExistence type="predicted"/>
<dbReference type="PROSITE" id="PS50293">
    <property type="entry name" value="TPR_REGION"/>
    <property type="match status" value="1"/>
</dbReference>
<dbReference type="Pfam" id="PF25063">
    <property type="entry name" value="ARM_TT21_C"/>
    <property type="match status" value="1"/>
</dbReference>
<feature type="repeat" description="TPR" evidence="1">
    <location>
        <begin position="242"/>
        <end position="275"/>
    </location>
</feature>
<dbReference type="Proteomes" id="UP000077667">
    <property type="component" value="Chromosome"/>
</dbReference>
<evidence type="ECO:0000313" key="4">
    <source>
        <dbReference type="EMBL" id="ANH79928.1"/>
    </source>
</evidence>
<organism evidence="4 5">
    <name type="scientific">Niabella ginsenosidivorans</name>
    <dbReference type="NCBI Taxonomy" id="1176587"/>
    <lineage>
        <taxon>Bacteria</taxon>
        <taxon>Pseudomonadati</taxon>
        <taxon>Bacteroidota</taxon>
        <taxon>Chitinophagia</taxon>
        <taxon>Chitinophagales</taxon>
        <taxon>Chitinophagaceae</taxon>
        <taxon>Niabella</taxon>
    </lineage>
</organism>
<dbReference type="PROSITE" id="PS50005">
    <property type="entry name" value="TPR"/>
    <property type="match status" value="4"/>
</dbReference>
<accession>A0A1A9HWZ7</accession>
<feature type="repeat" description="TPR" evidence="1">
    <location>
        <begin position="208"/>
        <end position="241"/>
    </location>
</feature>
<feature type="coiled-coil region" evidence="2">
    <location>
        <begin position="1"/>
        <end position="28"/>
    </location>
</feature>
<dbReference type="InterPro" id="IPR019734">
    <property type="entry name" value="TPR_rpt"/>
</dbReference>
<dbReference type="Gene3D" id="1.25.40.10">
    <property type="entry name" value="Tetratricopeptide repeat domain"/>
    <property type="match status" value="3"/>
</dbReference>
<dbReference type="SUPFAM" id="SSF48452">
    <property type="entry name" value="TPR-like"/>
    <property type="match status" value="2"/>
</dbReference>
<dbReference type="AlphaFoldDB" id="A0A1A9HWZ7"/>
<dbReference type="InterPro" id="IPR011990">
    <property type="entry name" value="TPR-like_helical_dom_sf"/>
</dbReference>
<keyword evidence="5" id="KW-1185">Reference proteome</keyword>
<evidence type="ECO:0000313" key="5">
    <source>
        <dbReference type="Proteomes" id="UP000077667"/>
    </source>
</evidence>
<evidence type="ECO:0000259" key="3">
    <source>
        <dbReference type="Pfam" id="PF25063"/>
    </source>
</evidence>
<protein>
    <recommendedName>
        <fullName evidence="3">Tetratricopeptide repeat protein 21A/21B C-terminal ARM domain-containing protein</fullName>
    </recommendedName>
</protein>
<dbReference type="RefSeq" id="WP_067751402.1">
    <property type="nucleotide sequence ID" value="NZ_CP015772.1"/>
</dbReference>
<gene>
    <name evidence="4" type="ORF">A8C56_02100</name>
</gene>
<dbReference type="STRING" id="1176587.A8C56_02100"/>
<keyword evidence="1" id="KW-0802">TPR repeat</keyword>
<name>A0A1A9HWZ7_9BACT</name>
<reference evidence="4 5" key="1">
    <citation type="submission" date="2016-05" db="EMBL/GenBank/DDBJ databases">
        <title>Niabella ginsenosidivorans BS26 whole genome sequencing.</title>
        <authorList>
            <person name="Im W.T."/>
            <person name="Siddiqi M.Z."/>
        </authorList>
    </citation>
    <scope>NUCLEOTIDE SEQUENCE [LARGE SCALE GENOMIC DNA]</scope>
    <source>
        <strain evidence="4 5">BS26</strain>
    </source>
</reference>
<dbReference type="InterPro" id="IPR056834">
    <property type="entry name" value="ARM_TT21_C"/>
</dbReference>
<dbReference type="KEGG" id="nia:A8C56_02100"/>
<dbReference type="EMBL" id="CP015772">
    <property type="protein sequence ID" value="ANH79928.1"/>
    <property type="molecule type" value="Genomic_DNA"/>
</dbReference>
<sequence length="474" mass="55653">MREYSHQSEERKEEMEELLQRYEDLRNGNSVSYLEEESFERIINYFESKEAFKKALQATEIAIEQFPYSAGLLVKKADLVLNNREYDTALELLDKAAIFDSNDIDIYILKTEALLALDRQEEAVALLGEALNLFEGDEKIDLLFELADVYDDYEDFEKVFDCLKWILELEPNNEEALYKICFWTDYTGRNAESIELHQKIINEYPYSELAWFNLGAAYQGIKLYEKAIDAYKYAVAIDEKFDYAYRNIGDAYIRLRKYKEAIESLERVLELAKPEDVIYEAIGYCYEKLKNYAQARFYFRKASHLNEDKGALLYKIALTYYKEDQFEQCIRQLEAALRIRNNNPEYLLLMGQSKLALGLDKDALQYFLNVVRLRPKQLMGWESLLIGLYKAGLFDEGLEQIRNACLHLGTEKPLFHYYKALFYFGLNQPKQALVEFEEGLIKGPRFLKRVLEVEPSLLQRPTIGALILKNKKRR</sequence>
<feature type="repeat" description="TPR" evidence="1">
    <location>
        <begin position="276"/>
        <end position="309"/>
    </location>
</feature>
<dbReference type="PANTHER" id="PTHR12558:SF13">
    <property type="entry name" value="CELL DIVISION CYCLE PROTEIN 27 HOMOLOG"/>
    <property type="match status" value="1"/>
</dbReference>
<feature type="repeat" description="TPR" evidence="1">
    <location>
        <begin position="140"/>
        <end position="173"/>
    </location>
</feature>
<keyword evidence="2" id="KW-0175">Coiled coil</keyword>
<dbReference type="SMART" id="SM00028">
    <property type="entry name" value="TPR"/>
    <property type="match status" value="10"/>
</dbReference>